<proteinExistence type="predicted"/>
<feature type="region of interest" description="Disordered" evidence="1">
    <location>
        <begin position="74"/>
        <end position="96"/>
    </location>
</feature>
<protein>
    <submittedName>
        <fullName evidence="2">Uncharacterized protein</fullName>
    </submittedName>
</protein>
<dbReference type="GeneID" id="20040531"/>
<dbReference type="RefSeq" id="XP_008819051.1">
    <property type="nucleotide sequence ID" value="XM_008820829.1"/>
</dbReference>
<sequence length="96" mass="10982">MRKGQAGERKGKRMTRKTVVAFQWGGTKNTVGCKMTLKEKTEENESWSLTEKDTPSAGGHTIDLQEPRMIYRQERNLKTPNARKNQESNKKTTAIE</sequence>
<dbReference type="AlphaFoldDB" id="W7A5I6"/>
<evidence type="ECO:0000313" key="2">
    <source>
        <dbReference type="EMBL" id="EUD64354.1"/>
    </source>
</evidence>
<organism evidence="2 3">
    <name type="scientific">Plasmodium inui San Antonio 1</name>
    <dbReference type="NCBI Taxonomy" id="1237626"/>
    <lineage>
        <taxon>Eukaryota</taxon>
        <taxon>Sar</taxon>
        <taxon>Alveolata</taxon>
        <taxon>Apicomplexa</taxon>
        <taxon>Aconoidasida</taxon>
        <taxon>Haemosporida</taxon>
        <taxon>Plasmodiidae</taxon>
        <taxon>Plasmodium</taxon>
        <taxon>Plasmodium (Plasmodium)</taxon>
    </lineage>
</organism>
<name>W7A5I6_9APIC</name>
<keyword evidence="3" id="KW-1185">Reference proteome</keyword>
<gene>
    <name evidence="2" type="ORF">C922_05257</name>
</gene>
<reference evidence="2 3" key="1">
    <citation type="submission" date="2013-02" db="EMBL/GenBank/DDBJ databases">
        <title>The Genome Sequence of Plasmodium inui San Antonio 1.</title>
        <authorList>
            <consortium name="The Broad Institute Genome Sequencing Platform"/>
            <consortium name="The Broad Institute Genome Sequencing Center for Infectious Disease"/>
            <person name="Neafsey D."/>
            <person name="Cheeseman I."/>
            <person name="Volkman S."/>
            <person name="Adams J."/>
            <person name="Walker B."/>
            <person name="Young S.K."/>
            <person name="Zeng Q."/>
            <person name="Gargeya S."/>
            <person name="Fitzgerald M."/>
            <person name="Haas B."/>
            <person name="Abouelleil A."/>
            <person name="Alvarado L."/>
            <person name="Arachchi H.M."/>
            <person name="Berlin A.M."/>
            <person name="Chapman S.B."/>
            <person name="Dewar J."/>
            <person name="Goldberg J."/>
            <person name="Griggs A."/>
            <person name="Gujja S."/>
            <person name="Hansen M."/>
            <person name="Howarth C."/>
            <person name="Imamovic A."/>
            <person name="Larimer J."/>
            <person name="McCowan C."/>
            <person name="Murphy C."/>
            <person name="Neiman D."/>
            <person name="Pearson M."/>
            <person name="Priest M."/>
            <person name="Roberts A."/>
            <person name="Saif S."/>
            <person name="Shea T."/>
            <person name="Sisk P."/>
            <person name="Sykes S."/>
            <person name="Wortman J."/>
            <person name="Nusbaum C."/>
            <person name="Birren B."/>
        </authorList>
    </citation>
    <scope>NUCLEOTIDE SEQUENCE [LARGE SCALE GENOMIC DNA]</scope>
    <source>
        <strain evidence="2 3">San Antonio 1</strain>
    </source>
</reference>
<dbReference type="VEuPathDB" id="PlasmoDB:C922_05257"/>
<feature type="region of interest" description="Disordered" evidence="1">
    <location>
        <begin position="41"/>
        <end position="62"/>
    </location>
</feature>
<accession>W7A5I6</accession>
<dbReference type="EMBL" id="KI965508">
    <property type="protein sequence ID" value="EUD64354.1"/>
    <property type="molecule type" value="Genomic_DNA"/>
</dbReference>
<dbReference type="Proteomes" id="UP000030640">
    <property type="component" value="Unassembled WGS sequence"/>
</dbReference>
<evidence type="ECO:0000256" key="1">
    <source>
        <dbReference type="SAM" id="MobiDB-lite"/>
    </source>
</evidence>
<evidence type="ECO:0000313" key="3">
    <source>
        <dbReference type="Proteomes" id="UP000030640"/>
    </source>
</evidence>